<comment type="caution">
    <text evidence="13">Lacks conserved residue(s) required for the propagation of feature annotation.</text>
</comment>
<dbReference type="CDD" id="cd07957">
    <property type="entry name" value="Anticodon_Ia_Met"/>
    <property type="match status" value="1"/>
</dbReference>
<dbReference type="Pfam" id="PF01588">
    <property type="entry name" value="tRNA_bind"/>
    <property type="match status" value="1"/>
</dbReference>
<keyword evidence="10 13" id="KW-0648">Protein biosynthesis</keyword>
<comment type="caution">
    <text evidence="15">The sequence shown here is derived from an EMBL/GenBank/DDBJ whole genome shotgun (WGS) entry which is preliminary data.</text>
</comment>
<dbReference type="PROSITE" id="PS51257">
    <property type="entry name" value="PROKAR_LIPOPROTEIN"/>
    <property type="match status" value="1"/>
</dbReference>
<feature type="domain" description="TRNA-binding" evidence="14">
    <location>
        <begin position="568"/>
        <end position="670"/>
    </location>
</feature>
<evidence type="ECO:0000259" key="14">
    <source>
        <dbReference type="PROSITE" id="PS50886"/>
    </source>
</evidence>
<comment type="subcellular location">
    <subcellularLocation>
        <location evidence="2 13">Cytoplasm</location>
    </subcellularLocation>
</comment>
<dbReference type="InterPro" id="IPR002547">
    <property type="entry name" value="tRNA-bd_dom"/>
</dbReference>
<keyword evidence="6 13" id="KW-0436">Ligase</keyword>
<keyword evidence="4 13" id="KW-0963">Cytoplasm</keyword>
<dbReference type="InterPro" id="IPR015413">
    <property type="entry name" value="Methionyl/Leucyl_tRNA_Synth"/>
</dbReference>
<keyword evidence="9 13" id="KW-0694">RNA-binding</keyword>
<dbReference type="PRINTS" id="PR01041">
    <property type="entry name" value="TRNASYNTHMET"/>
</dbReference>
<evidence type="ECO:0000313" key="16">
    <source>
        <dbReference type="Proteomes" id="UP001597041"/>
    </source>
</evidence>
<dbReference type="NCBIfam" id="TIGR00398">
    <property type="entry name" value="metG"/>
    <property type="match status" value="1"/>
</dbReference>
<dbReference type="Proteomes" id="UP001597041">
    <property type="component" value="Unassembled WGS sequence"/>
</dbReference>
<gene>
    <name evidence="13 15" type="primary">metG</name>
    <name evidence="15" type="ORF">ACFQ19_12945</name>
</gene>
<keyword evidence="7 13" id="KW-0547">Nucleotide-binding</keyword>
<dbReference type="InterPro" id="IPR012340">
    <property type="entry name" value="NA-bd_OB-fold"/>
</dbReference>
<keyword evidence="16" id="KW-1185">Reference proteome</keyword>
<evidence type="ECO:0000256" key="1">
    <source>
        <dbReference type="ARBA" id="ARBA00003314"/>
    </source>
</evidence>
<dbReference type="SUPFAM" id="SSF52374">
    <property type="entry name" value="Nucleotidylyl transferase"/>
    <property type="match status" value="1"/>
</dbReference>
<dbReference type="InterPro" id="IPR023457">
    <property type="entry name" value="Met-tRNA_synth_2"/>
</dbReference>
<dbReference type="PANTHER" id="PTHR43326:SF1">
    <property type="entry name" value="METHIONINE--TRNA LIGASE, MITOCHONDRIAL"/>
    <property type="match status" value="1"/>
</dbReference>
<dbReference type="Gene3D" id="1.10.730.10">
    <property type="entry name" value="Isoleucyl-tRNA Synthetase, Domain 1"/>
    <property type="match status" value="1"/>
</dbReference>
<sequence length="670" mass="76098">MGSKDTFYITTPIYYPSGKLHIGNAYTTIACDTMARYKRMLGFDVFYLTGSDEHGQKIEQKAVEKNVSPQSYVDEMAAGMQDLWETLEISYDKFIRTTDSQHQKVVADIFEQFLKQGDIYLDEYEGWYSVPDETFYTETQLVEIEKDEDGNIIGGKSPDSGHPVELIKEESYFFRMSKYADQLLQYYEEHPDFIQPESRKNEMINNFIKPGLEDLAVSRTTFSWGVKVPSNPKHVVYVWIDALANYITALGYGTDNDADFQKYWPADVHMVGKEIVRFHTIYWPIMLIALDLPLPKKVFGHGWLLMKDGKMSKSKGNVVYPEMLVERYGLDAVRYYLMREVAFGSDGIFTPEDFISRVNYDLANDLGNLLNRTVAMINKYFDGNVPTVNGIVNKEDADLQETAATMVQDYQESMDQMEFSNALKKVWVLISRANKYIDETEPWILAKDEAKHTELASVMAHLAETLRVTATMLQPCLTHAPKKIIEQLGLDEASGLSWENIQFGNFPEDVTVVKKGKPIFPRLDAEEEVAYIRSQMGGSPAAEEEEADWDPNDTELVSAKDKEIKYDDFDKVELRVAEVKDCSKVEGADKLLKFRLDAGDKADRQILSGIAEYYPEPEKLIGKKVVIVANLKPRKMRGEISQGMILSAEKDGELEIVPAPESVPNGSPIS</sequence>
<evidence type="ECO:0000256" key="9">
    <source>
        <dbReference type="ARBA" id="ARBA00022884"/>
    </source>
</evidence>
<dbReference type="InterPro" id="IPR041872">
    <property type="entry name" value="Anticodon_Met"/>
</dbReference>
<evidence type="ECO:0000313" key="15">
    <source>
        <dbReference type="EMBL" id="MFD1066932.1"/>
    </source>
</evidence>
<protein>
    <recommendedName>
        <fullName evidence="13">Methionine--tRNA ligase</fullName>
        <ecNumber evidence="13">6.1.1.10</ecNumber>
    </recommendedName>
    <alternativeName>
        <fullName evidence="13">Methionyl-tRNA synthetase</fullName>
        <shortName evidence="13">MetRS</shortName>
    </alternativeName>
</protein>
<evidence type="ECO:0000256" key="12">
    <source>
        <dbReference type="ARBA" id="ARBA00047364"/>
    </source>
</evidence>
<organism evidence="15 16">
    <name type="scientific">Oceanobacillus locisalsi</name>
    <dbReference type="NCBI Taxonomy" id="546107"/>
    <lineage>
        <taxon>Bacteria</taxon>
        <taxon>Bacillati</taxon>
        <taxon>Bacillota</taxon>
        <taxon>Bacilli</taxon>
        <taxon>Bacillales</taxon>
        <taxon>Bacillaceae</taxon>
        <taxon>Oceanobacillus</taxon>
    </lineage>
</organism>
<dbReference type="CDD" id="cd02800">
    <property type="entry name" value="tRNA_bind_EcMetRS_like"/>
    <property type="match status" value="1"/>
</dbReference>
<dbReference type="SUPFAM" id="SSF50249">
    <property type="entry name" value="Nucleic acid-binding proteins"/>
    <property type="match status" value="1"/>
</dbReference>
<evidence type="ECO:0000256" key="10">
    <source>
        <dbReference type="ARBA" id="ARBA00022917"/>
    </source>
</evidence>
<dbReference type="SUPFAM" id="SSF47323">
    <property type="entry name" value="Anticodon-binding domain of a subclass of class I aminoacyl-tRNA synthetases"/>
    <property type="match status" value="1"/>
</dbReference>
<dbReference type="NCBIfam" id="TIGR00399">
    <property type="entry name" value="metG_C_term"/>
    <property type="match status" value="1"/>
</dbReference>
<evidence type="ECO:0000256" key="6">
    <source>
        <dbReference type="ARBA" id="ARBA00022598"/>
    </source>
</evidence>
<dbReference type="InterPro" id="IPR033911">
    <property type="entry name" value="MetRS_core"/>
</dbReference>
<dbReference type="GO" id="GO:0004825">
    <property type="term" value="F:methionine-tRNA ligase activity"/>
    <property type="evidence" value="ECO:0007669"/>
    <property type="project" value="UniProtKB-EC"/>
</dbReference>
<dbReference type="Gene3D" id="3.40.50.620">
    <property type="entry name" value="HUPs"/>
    <property type="match status" value="1"/>
</dbReference>
<dbReference type="Gene3D" id="2.40.50.140">
    <property type="entry name" value="Nucleic acid-binding proteins"/>
    <property type="match status" value="1"/>
</dbReference>
<comment type="function">
    <text evidence="1 13">Is required not only for elongation of protein synthesis but also for the initiation of all mRNA translation through initiator tRNA(fMet) aminoacylation.</text>
</comment>
<dbReference type="InterPro" id="IPR014729">
    <property type="entry name" value="Rossmann-like_a/b/a_fold"/>
</dbReference>
<dbReference type="Pfam" id="PF09334">
    <property type="entry name" value="tRNA-synt_1g"/>
    <property type="match status" value="1"/>
</dbReference>
<dbReference type="Gene3D" id="2.170.220.10">
    <property type="match status" value="1"/>
</dbReference>
<evidence type="ECO:0000256" key="4">
    <source>
        <dbReference type="ARBA" id="ARBA00022490"/>
    </source>
</evidence>
<keyword evidence="5 13" id="KW-0820">tRNA-binding</keyword>
<evidence type="ECO:0000256" key="7">
    <source>
        <dbReference type="ARBA" id="ARBA00022741"/>
    </source>
</evidence>
<dbReference type="NCBIfam" id="NF008900">
    <property type="entry name" value="PRK12267.1"/>
    <property type="match status" value="1"/>
</dbReference>
<comment type="subunit">
    <text evidence="3 13">Homodimer.</text>
</comment>
<dbReference type="RefSeq" id="WP_379592726.1">
    <property type="nucleotide sequence ID" value="NZ_JBHTKK010000016.1"/>
</dbReference>
<dbReference type="EC" id="6.1.1.10" evidence="13"/>
<evidence type="ECO:0000256" key="3">
    <source>
        <dbReference type="ARBA" id="ARBA00011738"/>
    </source>
</evidence>
<evidence type="ECO:0000256" key="2">
    <source>
        <dbReference type="ARBA" id="ARBA00004496"/>
    </source>
</evidence>
<dbReference type="InterPro" id="IPR001412">
    <property type="entry name" value="aa-tRNA-synth_I_CS"/>
</dbReference>
<dbReference type="InterPro" id="IPR004495">
    <property type="entry name" value="Met-tRNA-synth_bsu_C"/>
</dbReference>
<proteinExistence type="inferred from homology"/>
<comment type="similarity">
    <text evidence="13">Belongs to the class-I aminoacyl-tRNA synthetase family. MetG type 2B subfamily.</text>
</comment>
<reference evidence="16" key="1">
    <citation type="journal article" date="2019" name="Int. J. Syst. Evol. Microbiol.">
        <title>The Global Catalogue of Microorganisms (GCM) 10K type strain sequencing project: providing services to taxonomists for standard genome sequencing and annotation.</title>
        <authorList>
            <consortium name="The Broad Institute Genomics Platform"/>
            <consortium name="The Broad Institute Genome Sequencing Center for Infectious Disease"/>
            <person name="Wu L."/>
            <person name="Ma J."/>
        </authorList>
    </citation>
    <scope>NUCLEOTIDE SEQUENCE [LARGE SCALE GENOMIC DNA]</scope>
    <source>
        <strain evidence="16">CCUG 56608</strain>
    </source>
</reference>
<dbReference type="InterPro" id="IPR009080">
    <property type="entry name" value="tRNAsynth_Ia_anticodon-bd"/>
</dbReference>
<evidence type="ECO:0000256" key="13">
    <source>
        <dbReference type="HAMAP-Rule" id="MF_01228"/>
    </source>
</evidence>
<keyword evidence="11 13" id="KW-0030">Aminoacyl-tRNA synthetase</keyword>
<dbReference type="PROSITE" id="PS50886">
    <property type="entry name" value="TRBD"/>
    <property type="match status" value="1"/>
</dbReference>
<feature type="short sequence motif" description="'KMSKS' region" evidence="13">
    <location>
        <begin position="310"/>
        <end position="314"/>
    </location>
</feature>
<evidence type="ECO:0000256" key="8">
    <source>
        <dbReference type="ARBA" id="ARBA00022840"/>
    </source>
</evidence>
<dbReference type="Pfam" id="PF19303">
    <property type="entry name" value="Anticodon_3"/>
    <property type="match status" value="1"/>
</dbReference>
<name>A0ABW3NH69_9BACI</name>
<dbReference type="PROSITE" id="PS00178">
    <property type="entry name" value="AA_TRNA_LIGASE_I"/>
    <property type="match status" value="1"/>
</dbReference>
<evidence type="ECO:0000256" key="11">
    <source>
        <dbReference type="ARBA" id="ARBA00023146"/>
    </source>
</evidence>
<accession>A0ABW3NH69</accession>
<keyword evidence="8 13" id="KW-0067">ATP-binding</keyword>
<feature type="short sequence motif" description="'HIGH' region" evidence="13">
    <location>
        <begin position="14"/>
        <end position="24"/>
    </location>
</feature>
<dbReference type="HAMAP" id="MF_01228">
    <property type="entry name" value="Met_tRNA_synth_type2"/>
    <property type="match status" value="1"/>
</dbReference>
<dbReference type="InterPro" id="IPR014758">
    <property type="entry name" value="Met-tRNA_synth"/>
</dbReference>
<comment type="catalytic activity">
    <reaction evidence="12 13">
        <text>tRNA(Met) + L-methionine + ATP = L-methionyl-tRNA(Met) + AMP + diphosphate</text>
        <dbReference type="Rhea" id="RHEA:13481"/>
        <dbReference type="Rhea" id="RHEA-COMP:9667"/>
        <dbReference type="Rhea" id="RHEA-COMP:9698"/>
        <dbReference type="ChEBI" id="CHEBI:30616"/>
        <dbReference type="ChEBI" id="CHEBI:33019"/>
        <dbReference type="ChEBI" id="CHEBI:57844"/>
        <dbReference type="ChEBI" id="CHEBI:78442"/>
        <dbReference type="ChEBI" id="CHEBI:78530"/>
        <dbReference type="ChEBI" id="CHEBI:456215"/>
        <dbReference type="EC" id="6.1.1.10"/>
    </reaction>
</comment>
<dbReference type="PANTHER" id="PTHR43326">
    <property type="entry name" value="METHIONYL-TRNA SYNTHETASE"/>
    <property type="match status" value="1"/>
</dbReference>
<evidence type="ECO:0000256" key="5">
    <source>
        <dbReference type="ARBA" id="ARBA00022555"/>
    </source>
</evidence>
<dbReference type="CDD" id="cd00814">
    <property type="entry name" value="MetRS_core"/>
    <property type="match status" value="1"/>
</dbReference>
<dbReference type="EMBL" id="JBHTKK010000016">
    <property type="protein sequence ID" value="MFD1066932.1"/>
    <property type="molecule type" value="Genomic_DNA"/>
</dbReference>